<proteinExistence type="predicted"/>
<reference evidence="1" key="1">
    <citation type="submission" date="2021-03" db="EMBL/GenBank/DDBJ databases">
        <title>Evolutionary priming and transition to the ectomycorrhizal habit in an iconic lineage of mushroom-forming fungi: is preadaptation a requirement?</title>
        <authorList>
            <consortium name="DOE Joint Genome Institute"/>
            <person name="Looney B.P."/>
            <person name="Miyauchi S."/>
            <person name="Morin E."/>
            <person name="Drula E."/>
            <person name="Courty P.E."/>
            <person name="Chicoki N."/>
            <person name="Fauchery L."/>
            <person name="Kohler A."/>
            <person name="Kuo A."/>
            <person name="LaButti K."/>
            <person name="Pangilinan J."/>
            <person name="Lipzen A."/>
            <person name="Riley R."/>
            <person name="Andreopoulos W."/>
            <person name="He G."/>
            <person name="Johnson J."/>
            <person name="Barry K.W."/>
            <person name="Grigoriev I.V."/>
            <person name="Nagy L."/>
            <person name="Hibbett D."/>
            <person name="Henrissat B."/>
            <person name="Matheny P.B."/>
            <person name="Labbe J."/>
            <person name="Martin A.F."/>
        </authorList>
    </citation>
    <scope>NUCLEOTIDE SEQUENCE</scope>
    <source>
        <strain evidence="1">BPL698</strain>
    </source>
</reference>
<evidence type="ECO:0000313" key="2">
    <source>
        <dbReference type="Proteomes" id="UP001207468"/>
    </source>
</evidence>
<protein>
    <submittedName>
        <fullName evidence="1">Uncharacterized protein</fullName>
    </submittedName>
</protein>
<accession>A0ACC0UEV4</accession>
<evidence type="ECO:0000313" key="1">
    <source>
        <dbReference type="EMBL" id="KAI9509589.1"/>
    </source>
</evidence>
<organism evidence="1 2">
    <name type="scientific">Russula earlei</name>
    <dbReference type="NCBI Taxonomy" id="71964"/>
    <lineage>
        <taxon>Eukaryota</taxon>
        <taxon>Fungi</taxon>
        <taxon>Dikarya</taxon>
        <taxon>Basidiomycota</taxon>
        <taxon>Agaricomycotina</taxon>
        <taxon>Agaricomycetes</taxon>
        <taxon>Russulales</taxon>
        <taxon>Russulaceae</taxon>
        <taxon>Russula</taxon>
    </lineage>
</organism>
<keyword evidence="2" id="KW-1185">Reference proteome</keyword>
<gene>
    <name evidence="1" type="ORF">F5148DRAFT_1148179</name>
</gene>
<sequence>MASFSRRKACKDQCQITSLERESYVATIQCKEAQVRSFNPNPLSSTSSVSHSHVFLTPVQEVVRLGSRARVLVYLPYTSSYWTSATAFRIGPPTMRDGWKRSTLWREVKNEHRLAEECHDESEYKGRIDKLTALLRAANTKKISYLERPKRVQIDYNWKRHVVYNDSFSPCRSKRLKPEGSPPTGIATDGPDHLPSPTTPPEPQAHFQERRRMGQSHHASLPSALERDLWIRLEFVVNAPVGSCHPHPSRIPGCSHFLFLGKTLKEGQIYLAEVRVTSTHEGQVGVIFCHQGKCNIEDAKNKTWRACSSSSQM</sequence>
<dbReference type="EMBL" id="JAGFNK010000060">
    <property type="protein sequence ID" value="KAI9509589.1"/>
    <property type="molecule type" value="Genomic_DNA"/>
</dbReference>
<comment type="caution">
    <text evidence="1">The sequence shown here is derived from an EMBL/GenBank/DDBJ whole genome shotgun (WGS) entry which is preliminary data.</text>
</comment>
<name>A0ACC0UEV4_9AGAM</name>
<dbReference type="Proteomes" id="UP001207468">
    <property type="component" value="Unassembled WGS sequence"/>
</dbReference>